<protein>
    <submittedName>
        <fullName evidence="3">Membrane protein</fullName>
    </submittedName>
</protein>
<keyword evidence="1" id="KW-0812">Transmembrane</keyword>
<keyword evidence="4" id="KW-1185">Reference proteome</keyword>
<dbReference type="Pfam" id="PF13387">
    <property type="entry name" value="Lnb_N"/>
    <property type="match status" value="1"/>
</dbReference>
<name>A0A918IUT1_9RHOB</name>
<proteinExistence type="predicted"/>
<evidence type="ECO:0000256" key="1">
    <source>
        <dbReference type="SAM" id="Phobius"/>
    </source>
</evidence>
<sequence length="312" mass="34914">MAFWPLLMIFAAWAGTAIAVQKPGRWWLVALFAAGVLAVAGLRLLTPWGWGGFALLGLGLGGWYLSLRPRADRDWAPDVARIVTGTRQGEIITLHDIRDFDWIDETQAHERWREARVDLTGLQSADLFTSVWDSPEIAHVLISFGFADGQRLVFSVEIRREQGEVFSSIGGFFRQFELALIAATEADIIQLRTTHRGEDVRIYPLRLTPDQLRRLFLGYVDLGNRLAARPQWYNTITANCTTVVWQLARAVHPALPLDVSVLLSGRLPGLLHRLGLIANDRPLDEVRRAAAITEHARNLPPEAGFSDGIRAR</sequence>
<accession>A0A918IUT1</accession>
<gene>
    <name evidence="3" type="ORF">GCM10011452_21710</name>
</gene>
<dbReference type="RefSeq" id="WP_189633886.1">
    <property type="nucleotide sequence ID" value="NZ_BMYQ01000006.1"/>
</dbReference>
<reference evidence="3" key="2">
    <citation type="submission" date="2020-09" db="EMBL/GenBank/DDBJ databases">
        <authorList>
            <person name="Sun Q."/>
            <person name="Kim S."/>
        </authorList>
    </citation>
    <scope>NUCLEOTIDE SEQUENCE</scope>
    <source>
        <strain evidence="3">KCTC 23714</strain>
    </source>
</reference>
<keyword evidence="1" id="KW-0472">Membrane</keyword>
<evidence type="ECO:0000259" key="2">
    <source>
        <dbReference type="Pfam" id="PF13387"/>
    </source>
</evidence>
<organism evidence="3 4">
    <name type="scientific">Gemmobacter lanyuensis</name>
    <dbReference type="NCBI Taxonomy" id="1054497"/>
    <lineage>
        <taxon>Bacteria</taxon>
        <taxon>Pseudomonadati</taxon>
        <taxon>Pseudomonadota</taxon>
        <taxon>Alphaproteobacteria</taxon>
        <taxon>Rhodobacterales</taxon>
        <taxon>Paracoccaceae</taxon>
        <taxon>Gemmobacter</taxon>
    </lineage>
</organism>
<feature type="transmembrane region" description="Helical" evidence="1">
    <location>
        <begin position="49"/>
        <end position="67"/>
    </location>
</feature>
<evidence type="ECO:0000313" key="3">
    <source>
        <dbReference type="EMBL" id="GGW32944.1"/>
    </source>
</evidence>
<keyword evidence="1" id="KW-1133">Transmembrane helix</keyword>
<comment type="caution">
    <text evidence="3">The sequence shown here is derived from an EMBL/GenBank/DDBJ whole genome shotgun (WGS) entry which is preliminary data.</text>
</comment>
<feature type="domain" description="Lnb N-terminal periplasmic" evidence="2">
    <location>
        <begin position="109"/>
        <end position="263"/>
    </location>
</feature>
<reference evidence="3" key="1">
    <citation type="journal article" date="2014" name="Int. J. Syst. Evol. Microbiol.">
        <title>Complete genome sequence of Corynebacterium casei LMG S-19264T (=DSM 44701T), isolated from a smear-ripened cheese.</title>
        <authorList>
            <consortium name="US DOE Joint Genome Institute (JGI-PGF)"/>
            <person name="Walter F."/>
            <person name="Albersmeier A."/>
            <person name="Kalinowski J."/>
            <person name="Ruckert C."/>
        </authorList>
    </citation>
    <scope>NUCLEOTIDE SEQUENCE</scope>
    <source>
        <strain evidence="3">KCTC 23714</strain>
    </source>
</reference>
<feature type="transmembrane region" description="Helical" evidence="1">
    <location>
        <begin position="24"/>
        <end position="42"/>
    </location>
</feature>
<dbReference type="Proteomes" id="UP000628984">
    <property type="component" value="Unassembled WGS sequence"/>
</dbReference>
<dbReference type="AlphaFoldDB" id="A0A918IUT1"/>
<dbReference type="EMBL" id="BMYQ01000006">
    <property type="protein sequence ID" value="GGW32944.1"/>
    <property type="molecule type" value="Genomic_DNA"/>
</dbReference>
<evidence type="ECO:0000313" key="4">
    <source>
        <dbReference type="Proteomes" id="UP000628984"/>
    </source>
</evidence>
<dbReference type="InterPro" id="IPR025178">
    <property type="entry name" value="Lnb_N"/>
</dbReference>